<name>A0A9P5NV12_GYMJU</name>
<reference evidence="2" key="1">
    <citation type="submission" date="2020-11" db="EMBL/GenBank/DDBJ databases">
        <authorList>
            <consortium name="DOE Joint Genome Institute"/>
            <person name="Ahrendt S."/>
            <person name="Riley R."/>
            <person name="Andreopoulos W."/>
            <person name="LaButti K."/>
            <person name="Pangilinan J."/>
            <person name="Ruiz-duenas F.J."/>
            <person name="Barrasa J.M."/>
            <person name="Sanchez-Garcia M."/>
            <person name="Camarero S."/>
            <person name="Miyauchi S."/>
            <person name="Serrano A."/>
            <person name="Linde D."/>
            <person name="Babiker R."/>
            <person name="Drula E."/>
            <person name="Ayuso-Fernandez I."/>
            <person name="Pacheco R."/>
            <person name="Padilla G."/>
            <person name="Ferreira P."/>
            <person name="Barriuso J."/>
            <person name="Kellner H."/>
            <person name="Castanera R."/>
            <person name="Alfaro M."/>
            <person name="Ramirez L."/>
            <person name="Pisabarro A.G."/>
            <person name="Kuo A."/>
            <person name="Tritt A."/>
            <person name="Lipzen A."/>
            <person name="He G."/>
            <person name="Yan M."/>
            <person name="Ng V."/>
            <person name="Cullen D."/>
            <person name="Martin F."/>
            <person name="Rosso M.-N."/>
            <person name="Henrissat B."/>
            <person name="Hibbett D."/>
            <person name="Martinez A.T."/>
            <person name="Grigoriev I.V."/>
        </authorList>
    </citation>
    <scope>NUCLEOTIDE SEQUENCE</scope>
    <source>
        <strain evidence="2">AH 44721</strain>
    </source>
</reference>
<feature type="region of interest" description="Disordered" evidence="1">
    <location>
        <begin position="374"/>
        <end position="395"/>
    </location>
</feature>
<keyword evidence="3" id="KW-1185">Reference proteome</keyword>
<dbReference type="PANTHER" id="PTHR47345">
    <property type="entry name" value="CUT9-INTERACTING PROTEIN SCN1"/>
    <property type="match status" value="1"/>
</dbReference>
<dbReference type="EMBL" id="JADNYJ010000007">
    <property type="protein sequence ID" value="KAF8910141.1"/>
    <property type="molecule type" value="Genomic_DNA"/>
</dbReference>
<dbReference type="InterPro" id="IPR001130">
    <property type="entry name" value="TatD-like"/>
</dbReference>
<dbReference type="OrthoDB" id="413993at2759"/>
<accession>A0A9P5NV12</accession>
<dbReference type="InterPro" id="IPR053044">
    <property type="entry name" value="Metallo-hydrolase/TatD-type"/>
</dbReference>
<dbReference type="InterPro" id="IPR032466">
    <property type="entry name" value="Metal_Hydrolase"/>
</dbReference>
<dbReference type="Proteomes" id="UP000724874">
    <property type="component" value="Unassembled WGS sequence"/>
</dbReference>
<feature type="region of interest" description="Disordered" evidence="1">
    <location>
        <begin position="1"/>
        <end position="33"/>
    </location>
</feature>
<organism evidence="2 3">
    <name type="scientific">Gymnopilus junonius</name>
    <name type="common">Spectacular rustgill mushroom</name>
    <name type="synonym">Gymnopilus spectabilis subsp. junonius</name>
    <dbReference type="NCBI Taxonomy" id="109634"/>
    <lineage>
        <taxon>Eukaryota</taxon>
        <taxon>Fungi</taxon>
        <taxon>Dikarya</taxon>
        <taxon>Basidiomycota</taxon>
        <taxon>Agaricomycotina</taxon>
        <taxon>Agaricomycetes</taxon>
        <taxon>Agaricomycetidae</taxon>
        <taxon>Agaricales</taxon>
        <taxon>Agaricineae</taxon>
        <taxon>Hymenogastraceae</taxon>
        <taxon>Gymnopilus</taxon>
    </lineage>
</organism>
<sequence length="395" mass="44859">MSDPSAQPSSSTSVHSSSSSSLSSPPPSLPGSDVLRHIVDVHCHPTDAPSISPESMRKLGITVCAMSSMQSDQTKVKELALAYPEKVVPCFGYHPWFSHLIYLTRPSEEGEGNSEPPSKVQHYRDLFFPKNSKPISKDESDEREVEFRALLSLLPNPRPLSSILTELRSHLSSFPNAMLGEVGLDRVFRVPLDYFASPRQLTSFTIPLNHQLAILEAQMEVAVELERNVSVHSVKSQLMTVELLKRMKEKHSEKWNKISVDMHSCGLSPQTWRDIERRHENVFLSLSTVINHNHGSLQALIAECSPGRILAESDYNDIDMCTSQTWDMIQLIAEVKGWSIETEWNEEDEADEAKWGVVRRLEKNWIKFKNGYHPTRRAKKKKTKRPEYVSEDEKD</sequence>
<evidence type="ECO:0008006" key="4">
    <source>
        <dbReference type="Google" id="ProtNLM"/>
    </source>
</evidence>
<feature type="compositionally biased region" description="Low complexity" evidence="1">
    <location>
        <begin position="1"/>
        <end position="23"/>
    </location>
</feature>
<dbReference type="PANTHER" id="PTHR47345:SF1">
    <property type="entry name" value="CUT9-INTERACTING PROTEIN SCN1"/>
    <property type="match status" value="1"/>
</dbReference>
<comment type="caution">
    <text evidence="2">The sequence shown here is derived from an EMBL/GenBank/DDBJ whole genome shotgun (WGS) entry which is preliminary data.</text>
</comment>
<evidence type="ECO:0000313" key="2">
    <source>
        <dbReference type="EMBL" id="KAF8910141.1"/>
    </source>
</evidence>
<dbReference type="Pfam" id="PF01026">
    <property type="entry name" value="TatD_DNase"/>
    <property type="match status" value="1"/>
</dbReference>
<evidence type="ECO:0000313" key="3">
    <source>
        <dbReference type="Proteomes" id="UP000724874"/>
    </source>
</evidence>
<feature type="compositionally biased region" description="Basic residues" evidence="1">
    <location>
        <begin position="374"/>
        <end position="384"/>
    </location>
</feature>
<dbReference type="AlphaFoldDB" id="A0A9P5NV12"/>
<protein>
    <recommendedName>
        <fullName evidence="4">TatD DNase family Scn1</fullName>
    </recommendedName>
</protein>
<gene>
    <name evidence="2" type="ORF">CPB84DRAFT_1355249</name>
</gene>
<proteinExistence type="predicted"/>
<dbReference type="Gene3D" id="3.20.20.140">
    <property type="entry name" value="Metal-dependent hydrolases"/>
    <property type="match status" value="1"/>
</dbReference>
<feature type="compositionally biased region" description="Basic and acidic residues" evidence="1">
    <location>
        <begin position="385"/>
        <end position="395"/>
    </location>
</feature>
<dbReference type="GO" id="GO:0016788">
    <property type="term" value="F:hydrolase activity, acting on ester bonds"/>
    <property type="evidence" value="ECO:0007669"/>
    <property type="project" value="InterPro"/>
</dbReference>
<dbReference type="SUPFAM" id="SSF51556">
    <property type="entry name" value="Metallo-dependent hydrolases"/>
    <property type="match status" value="1"/>
</dbReference>
<evidence type="ECO:0000256" key="1">
    <source>
        <dbReference type="SAM" id="MobiDB-lite"/>
    </source>
</evidence>